<sequence>MFSNPFILWRFLMPQWAIFSLAFPSSKCISFNTDSVVKSLEGAFITVVWGSARGFVIIVVLLSCSSLQQVLLIMAEVVEVIDAKVEEEEEKEKELHVWNNDYAGTPYIPIYVMLPLNTISLENEVVDPEGLIEDLEALKSAGVDGVMVDCWWGIVEGKHPRHYQWSGYHHLFSIVRNAKLKLQVVMSFHQCGGNVGDDVNILLPEWVLKIADHNADIFFTNSSGAHNPECLSWGIDKVPVLQERTALQVYYEYMLSFRQQMEGFFADGTITEIEVGLGPCGELRYPSYAQTQGWIFPGIGEFQCYDKYMMEKLRKAAEVQRHPEWGMGPSNAGSYNSRPQETEFFKDGGDYCSPYGKFFLSWYSQTLIEHGDSVLKMANLALKDVKISAKVPGIHWWYRTESHAAEATAGFFTADTRCGYKSIARMLATHNTTFNFTCAEMRTADQPKEALCDPEALVMQALNAAWDSGISAACENALSCYGQEDYNQILKNAKPLRGGGATGHHLDAFTYLRLSPDLMEEHNFEVFVHFVSCLHGELEDSELSSPHLHVEGD</sequence>
<dbReference type="Pfam" id="PF01373">
    <property type="entry name" value="Glyco_hydro_14"/>
    <property type="match status" value="1"/>
</dbReference>
<dbReference type="PROSITE" id="PS00506">
    <property type="entry name" value="BETA_AMYLASE_1"/>
    <property type="match status" value="1"/>
</dbReference>
<dbReference type="SUPFAM" id="SSF51445">
    <property type="entry name" value="(Trans)glycosidases"/>
    <property type="match status" value="1"/>
</dbReference>
<evidence type="ECO:0000256" key="4">
    <source>
        <dbReference type="ARBA" id="ARBA00022801"/>
    </source>
</evidence>
<dbReference type="InterPro" id="IPR001371">
    <property type="entry name" value="Glyco_hydro_14B_pln"/>
</dbReference>
<dbReference type="PRINTS" id="PR00842">
    <property type="entry name" value="GLHYDLASE14B"/>
</dbReference>
<evidence type="ECO:0000256" key="6">
    <source>
        <dbReference type="ARBA" id="ARBA00023295"/>
    </source>
</evidence>
<keyword evidence="5 8" id="KW-0119">Carbohydrate metabolism</keyword>
<keyword evidence="6 8" id="KW-0326">Glycosidase</keyword>
<dbReference type="PANTHER" id="PTHR31352">
    <property type="entry name" value="BETA-AMYLASE 1, CHLOROPLASTIC"/>
    <property type="match status" value="1"/>
</dbReference>
<evidence type="ECO:0000256" key="2">
    <source>
        <dbReference type="ARBA" id="ARBA00005652"/>
    </source>
</evidence>
<protein>
    <recommendedName>
        <fullName evidence="3 8">Beta-amylase</fullName>
        <ecNumber evidence="3 8">3.2.1.2</ecNumber>
    </recommendedName>
</protein>
<dbReference type="InterPro" id="IPR018238">
    <property type="entry name" value="Glyco_hydro_14_CS"/>
</dbReference>
<feature type="signal peptide" evidence="9">
    <location>
        <begin position="1"/>
        <end position="28"/>
    </location>
</feature>
<evidence type="ECO:0000256" key="1">
    <source>
        <dbReference type="ARBA" id="ARBA00000546"/>
    </source>
</evidence>
<dbReference type="PANTHER" id="PTHR31352:SF47">
    <property type="entry name" value="BETA-AMYLASE 7"/>
    <property type="match status" value="1"/>
</dbReference>
<dbReference type="EC" id="3.2.1.2" evidence="3 8"/>
<keyword evidence="7 8" id="KW-0624">Polysaccharide degradation</keyword>
<comment type="similarity">
    <text evidence="2 8">Belongs to the glycosyl hydrolase 14 family.</text>
</comment>
<accession>A0ABP0TCW9</accession>
<evidence type="ECO:0000313" key="10">
    <source>
        <dbReference type="EMBL" id="CAK9193492.1"/>
    </source>
</evidence>
<dbReference type="EMBL" id="OZ019902">
    <property type="protein sequence ID" value="CAK9193492.1"/>
    <property type="molecule type" value="Genomic_DNA"/>
</dbReference>
<proteinExistence type="inferred from homology"/>
<evidence type="ECO:0000256" key="9">
    <source>
        <dbReference type="SAM" id="SignalP"/>
    </source>
</evidence>
<organism evidence="10 11">
    <name type="scientific">Sphagnum troendelagicum</name>
    <dbReference type="NCBI Taxonomy" id="128251"/>
    <lineage>
        <taxon>Eukaryota</taxon>
        <taxon>Viridiplantae</taxon>
        <taxon>Streptophyta</taxon>
        <taxon>Embryophyta</taxon>
        <taxon>Bryophyta</taxon>
        <taxon>Sphagnophytina</taxon>
        <taxon>Sphagnopsida</taxon>
        <taxon>Sphagnales</taxon>
        <taxon>Sphagnaceae</taxon>
        <taxon>Sphagnum</taxon>
    </lineage>
</organism>
<keyword evidence="9" id="KW-0732">Signal</keyword>
<dbReference type="PRINTS" id="PR00750">
    <property type="entry name" value="BETAAMYLASE"/>
</dbReference>
<comment type="catalytic activity">
    <reaction evidence="1 8">
        <text>Hydrolysis of (1-&gt;4)-alpha-D-glucosidic linkages in polysaccharides so as to remove successive maltose units from the non-reducing ends of the chains.</text>
        <dbReference type="EC" id="3.2.1.2"/>
    </reaction>
</comment>
<gene>
    <name evidence="10" type="ORF">CSSPTR1EN2_LOCUS2033</name>
</gene>
<keyword evidence="4 8" id="KW-0378">Hydrolase</keyword>
<feature type="chain" id="PRO_5046690880" description="Beta-amylase" evidence="9">
    <location>
        <begin position="29"/>
        <end position="553"/>
    </location>
</feature>
<name>A0ABP0TCW9_9BRYO</name>
<dbReference type="InterPro" id="IPR017853">
    <property type="entry name" value="GH"/>
</dbReference>
<dbReference type="InterPro" id="IPR001554">
    <property type="entry name" value="Glyco_hydro_14"/>
</dbReference>
<keyword evidence="11" id="KW-1185">Reference proteome</keyword>
<dbReference type="Gene3D" id="3.20.20.80">
    <property type="entry name" value="Glycosidases"/>
    <property type="match status" value="1"/>
</dbReference>
<evidence type="ECO:0000313" key="11">
    <source>
        <dbReference type="Proteomes" id="UP001497512"/>
    </source>
</evidence>
<evidence type="ECO:0000256" key="8">
    <source>
        <dbReference type="RuleBase" id="RU000509"/>
    </source>
</evidence>
<reference evidence="10" key="1">
    <citation type="submission" date="2024-02" db="EMBL/GenBank/DDBJ databases">
        <authorList>
            <consortium name="ELIXIR-Norway"/>
            <consortium name="Elixir Norway"/>
        </authorList>
    </citation>
    <scope>NUCLEOTIDE SEQUENCE</scope>
</reference>
<evidence type="ECO:0000256" key="7">
    <source>
        <dbReference type="ARBA" id="ARBA00023326"/>
    </source>
</evidence>
<evidence type="ECO:0000256" key="5">
    <source>
        <dbReference type="ARBA" id="ARBA00023277"/>
    </source>
</evidence>
<dbReference type="Proteomes" id="UP001497512">
    <property type="component" value="Chromosome 10"/>
</dbReference>
<evidence type="ECO:0000256" key="3">
    <source>
        <dbReference type="ARBA" id="ARBA00012594"/>
    </source>
</evidence>